<evidence type="ECO:0000313" key="1">
    <source>
        <dbReference type="EMBL" id="SEJ23980.1"/>
    </source>
</evidence>
<proteinExistence type="predicted"/>
<evidence type="ECO:0000313" key="2">
    <source>
        <dbReference type="Proteomes" id="UP000242930"/>
    </source>
</evidence>
<dbReference type="Proteomes" id="UP000242930">
    <property type="component" value="Unassembled WGS sequence"/>
</dbReference>
<keyword evidence="2" id="KW-1185">Reference proteome</keyword>
<dbReference type="InterPro" id="IPR043737">
    <property type="entry name" value="DUF5682"/>
</dbReference>
<dbReference type="AlphaFoldDB" id="A0A1H6XGI8"/>
<reference evidence="2" key="1">
    <citation type="submission" date="2016-10" db="EMBL/GenBank/DDBJ databases">
        <authorList>
            <person name="Varghese N."/>
            <person name="Submissions S."/>
        </authorList>
    </citation>
    <scope>NUCLEOTIDE SEQUENCE [LARGE SCALE GENOMIC DNA]</scope>
    <source>
        <strain evidence="2">LMG 25967</strain>
    </source>
</reference>
<dbReference type="RefSeq" id="WP_212633210.1">
    <property type="nucleotide sequence ID" value="NZ_FNZE01000006.1"/>
</dbReference>
<organism evidence="1 2">
    <name type="scientific">Pseudomonas linyingensis</name>
    <dbReference type="NCBI Taxonomy" id="915471"/>
    <lineage>
        <taxon>Bacteria</taxon>
        <taxon>Pseudomonadati</taxon>
        <taxon>Pseudomonadota</taxon>
        <taxon>Gammaproteobacteria</taxon>
        <taxon>Pseudomonadales</taxon>
        <taxon>Pseudomonadaceae</taxon>
        <taxon>Pseudomonas</taxon>
    </lineage>
</organism>
<dbReference type="STRING" id="915471.SAMN05216201_10641"/>
<protein>
    <recommendedName>
        <fullName evidence="3">4-aminobutyrate aminotransferase</fullName>
    </recommendedName>
</protein>
<name>A0A1H6XGI8_9PSED</name>
<accession>A0A1H6XGI8</accession>
<evidence type="ECO:0008006" key="3">
    <source>
        <dbReference type="Google" id="ProtNLM"/>
    </source>
</evidence>
<sequence length="801" mass="85034">MARVLEAAQALHLLAPMANLRLAPVRHHSPRCARHLRALIEAFAPDTLLIEGPQELDALLPALQHAKAQPPLAVYLHAAVGRGEDELRCRGYIPFAEFSPEWVALRAAGGLGAAVRFIDLPYGARLGLSAQLEFFATAPEPTLDAEPPRQAPDVLAGLIEDAGCRDFDEWWDRHFESGVEPATAADYFADLLAFSLLLRARGEGDDAENAAREAHMAAQVCAALDEGRRCLVVCGGYHVPGLLAGLGERMSASVGETLAALGFASAPSAVPRGAGQDSCEVGAHLIAYSLERLARASGYAAGLPAPGYYQAVWQAWERGAAQPYRATWPALAARLANLLREQGLPVTLPDAREAVAMAGRLAALRGWRGGRAELAEALQATLVKDADDVGLFAGALAELFGGSASGRLPPNAPLAPLLVDVQSFCTRYRLPARLGGAQRKELDIYRSARHREISRGLQRLRFLGIPYAQRLAGPDFVAGADLARVREIWELAWRLETTTALTEAARYGASLEEAAVNRLLELLAPPSAGNPAALVLEVLVMGLEALAERVLDAVALWLERSFDALALAQAAGRLALAYEARNALGGVGLARLQPLLARAFAQACLRLPALGQGDAAHAAAAVDALADLHGMVRRAAAWADGPLLLDACGALHEADVPAPVRGAAAGVLAMAGRWSATDTDLALAAALGLAHTAPQTMGEYLQGFLRIARGWLLGHPPTVLTLSARIAAWSEEEFLDGLPALRLAFSQLTRRELQAFAQLLVGREQAPALLAARVPDEATLRRSQALAAQVATVLQHWGFDD</sequence>
<dbReference type="Pfam" id="PF18934">
    <property type="entry name" value="DUF5682"/>
    <property type="match status" value="1"/>
</dbReference>
<dbReference type="EMBL" id="FNZE01000006">
    <property type="protein sequence ID" value="SEJ23980.1"/>
    <property type="molecule type" value="Genomic_DNA"/>
</dbReference>
<gene>
    <name evidence="1" type="ORF">SAMN05216201_10641</name>
</gene>